<evidence type="ECO:0000313" key="3">
    <source>
        <dbReference type="Proteomes" id="UP000422221"/>
    </source>
</evidence>
<sequence length="279" mass="32930">MKNFVKNIKQKIEAEIDRIEQQRTDRLDKIKQIVSCIQAALSSLHAAITKYRFENLQEEIHFFKVWKPEISSLLIYYVRLYRIENNRTGKSPSAQCKYLKNEYDHLKKGHPDEVFYNYYQSGKTESDHLFFTREYYDILSDVHCLSADRDLSFSTLHDSSVAEILANNQLMHYLAGEIELLSDELHLKLISIVENNLLQWTDSKVALVEFIYALYAGKCFNKGDISLKDIAFCCETLFNIEIGDYYRIFLEIRNRKKNRTQFLDKLKEKITQMMDELDG</sequence>
<gene>
    <name evidence="2" type="ORF">F3F73_07830</name>
</gene>
<protein>
    <submittedName>
        <fullName evidence="2">Transcriptional regulator</fullName>
    </submittedName>
</protein>
<keyword evidence="1" id="KW-0175">Coiled coil</keyword>
<dbReference type="EMBL" id="VWMK01000006">
    <property type="protein sequence ID" value="KAA3766774.1"/>
    <property type="molecule type" value="Genomic_DNA"/>
</dbReference>
<name>A0A7J4XKN6_9BACE</name>
<dbReference type="Proteomes" id="UP000422221">
    <property type="component" value="Unassembled WGS sequence"/>
</dbReference>
<proteinExistence type="predicted"/>
<dbReference type="InterPro" id="IPR018534">
    <property type="entry name" value="Tet_reg_excision_RteC"/>
</dbReference>
<reference evidence="2 3" key="1">
    <citation type="journal article" date="2019" name="Nat. Med.">
        <title>A library of human gut bacterial isolates paired with longitudinal multiomics data enables mechanistic microbiome research.</title>
        <authorList>
            <person name="Poyet M."/>
            <person name="Groussin M."/>
            <person name="Gibbons S.M."/>
            <person name="Avila-Pacheco J."/>
            <person name="Jiang X."/>
            <person name="Kearney S.M."/>
            <person name="Perrotta A.R."/>
            <person name="Berdy B."/>
            <person name="Zhao S."/>
            <person name="Lieberman T.D."/>
            <person name="Swanson P.K."/>
            <person name="Smith M."/>
            <person name="Roesemann S."/>
            <person name="Alexander J.E."/>
            <person name="Rich S.A."/>
            <person name="Livny J."/>
            <person name="Vlamakis H."/>
            <person name="Clish C."/>
            <person name="Bullock K."/>
            <person name="Deik A."/>
            <person name="Scott J."/>
            <person name="Pierce K.A."/>
            <person name="Xavier R.J."/>
            <person name="Alm E.J."/>
        </authorList>
    </citation>
    <scope>NUCLEOTIDE SEQUENCE [LARGE SCALE GENOMIC DNA]</scope>
    <source>
        <strain evidence="2 3">BIOML-A10</strain>
    </source>
</reference>
<evidence type="ECO:0000313" key="2">
    <source>
        <dbReference type="EMBL" id="KAA3766774.1"/>
    </source>
</evidence>
<dbReference type="AlphaFoldDB" id="A0A7J4XKN6"/>
<feature type="coiled-coil region" evidence="1">
    <location>
        <begin position="2"/>
        <end position="29"/>
    </location>
</feature>
<dbReference type="RefSeq" id="WP_005931947.1">
    <property type="nucleotide sequence ID" value="NZ_CABKSE010000002.1"/>
</dbReference>
<comment type="caution">
    <text evidence="2">The sequence shown here is derived from an EMBL/GenBank/DDBJ whole genome shotgun (WGS) entry which is preliminary data.</text>
</comment>
<dbReference type="Pfam" id="PF09357">
    <property type="entry name" value="RteC"/>
    <property type="match status" value="1"/>
</dbReference>
<organism evidence="2 3">
    <name type="scientific">Bacteroides salyersiae</name>
    <dbReference type="NCBI Taxonomy" id="291644"/>
    <lineage>
        <taxon>Bacteria</taxon>
        <taxon>Pseudomonadati</taxon>
        <taxon>Bacteroidota</taxon>
        <taxon>Bacteroidia</taxon>
        <taxon>Bacteroidales</taxon>
        <taxon>Bacteroidaceae</taxon>
        <taxon>Bacteroides</taxon>
    </lineage>
</organism>
<evidence type="ECO:0000256" key="1">
    <source>
        <dbReference type="SAM" id="Coils"/>
    </source>
</evidence>
<accession>A0A7J4XKN6</accession>